<organism evidence="2 3">
    <name type="scientific">Streptomyces kaempferi</name>
    <dbReference type="NCBI Taxonomy" id="333725"/>
    <lineage>
        <taxon>Bacteria</taxon>
        <taxon>Bacillati</taxon>
        <taxon>Actinomycetota</taxon>
        <taxon>Actinomycetes</taxon>
        <taxon>Kitasatosporales</taxon>
        <taxon>Streptomycetaceae</taxon>
        <taxon>Streptomyces</taxon>
    </lineage>
</organism>
<dbReference type="EMBL" id="JBHTMM010000014">
    <property type="protein sequence ID" value="MFD1306984.1"/>
    <property type="molecule type" value="Genomic_DNA"/>
</dbReference>
<evidence type="ECO:0000256" key="1">
    <source>
        <dbReference type="SAM" id="SignalP"/>
    </source>
</evidence>
<gene>
    <name evidence="2" type="ORF">ACFQ5X_14160</name>
</gene>
<sequence>MYTTGRGSAPVALALSTVLLLALTGCSSSTDEADGDSGVLQGLGSVARSARTDMVNYVDAAEARRLSRGASDRFAFVRGPASSLLSSYGPPPWGHSLAAQQIDTAIDFQGAGHWEGKFDQSAVTASLKSNGYTKSKKDDRDVWTNSQHPHRAYEIAKNSVSYSTRSGIDLSALHPEDGKTLADIKEYRQAADCVGDAYRVDFSALRSSGPVRLLVLGQRAATAAKNTEAMCFVVKDAATAAKIAGRLRAIVAKDAPTYDGTKVTVDKSGDLALVRAVVPDSTKQMPGRLNRTDMALWAAAGL</sequence>
<comment type="caution">
    <text evidence="2">The sequence shown here is derived from an EMBL/GenBank/DDBJ whole genome shotgun (WGS) entry which is preliminary data.</text>
</comment>
<dbReference type="RefSeq" id="WP_381241808.1">
    <property type="nucleotide sequence ID" value="NZ_JBHSKH010000103.1"/>
</dbReference>
<dbReference type="Proteomes" id="UP001597058">
    <property type="component" value="Unassembled WGS sequence"/>
</dbReference>
<reference evidence="3" key="1">
    <citation type="journal article" date="2019" name="Int. J. Syst. Evol. Microbiol.">
        <title>The Global Catalogue of Microorganisms (GCM) 10K type strain sequencing project: providing services to taxonomists for standard genome sequencing and annotation.</title>
        <authorList>
            <consortium name="The Broad Institute Genomics Platform"/>
            <consortium name="The Broad Institute Genome Sequencing Center for Infectious Disease"/>
            <person name="Wu L."/>
            <person name="Ma J."/>
        </authorList>
    </citation>
    <scope>NUCLEOTIDE SEQUENCE [LARGE SCALE GENOMIC DNA]</scope>
    <source>
        <strain evidence="3">CGMCC 4.7020</strain>
    </source>
</reference>
<evidence type="ECO:0000313" key="3">
    <source>
        <dbReference type="Proteomes" id="UP001597058"/>
    </source>
</evidence>
<evidence type="ECO:0008006" key="4">
    <source>
        <dbReference type="Google" id="ProtNLM"/>
    </source>
</evidence>
<keyword evidence="3" id="KW-1185">Reference proteome</keyword>
<feature type="chain" id="PRO_5046165294" description="Lipoprotein" evidence="1">
    <location>
        <begin position="23"/>
        <end position="302"/>
    </location>
</feature>
<protein>
    <recommendedName>
        <fullName evidence="4">Lipoprotein</fullName>
    </recommendedName>
</protein>
<keyword evidence="1" id="KW-0732">Signal</keyword>
<accession>A0ABW3XDR0</accession>
<feature type="signal peptide" evidence="1">
    <location>
        <begin position="1"/>
        <end position="22"/>
    </location>
</feature>
<dbReference type="PROSITE" id="PS51257">
    <property type="entry name" value="PROKAR_LIPOPROTEIN"/>
    <property type="match status" value="1"/>
</dbReference>
<evidence type="ECO:0000313" key="2">
    <source>
        <dbReference type="EMBL" id="MFD1306984.1"/>
    </source>
</evidence>
<proteinExistence type="predicted"/>
<name>A0ABW3XDR0_9ACTN</name>